<dbReference type="PANTHER" id="PTHR47521">
    <property type="entry name" value="SERPENTINE RECEPTOR, CLASS E (EPSILON)-RELATED"/>
    <property type="match status" value="1"/>
</dbReference>
<sequence length="289" mass="32736">ILVVVISLPPVIIFLSQISKIALHDNCKFLLRAWSSAFLVCLIVHCAYIVFDLLTGKFIPESNHDPPIRLLLFGFHGFAHTMSSAQELMLSMERAVSCASPEHYHNQSLAKIKLVVAESFSVGKTHLHLNSLVLDNVAIACCISNSIDFASLICLTATTYYVMKRKRLLLNSSLNEKYQIKEALDITRVMLPCGVISLVMKVSCTFAAWIYALDVFDSKYMFTITAGAYFIVSSLNCMICSTLILLKHEGLRRITERMLFPKRVARVRDQRSPDNVREIYFDALFKEWN</sequence>
<name>A0AAN5I0F9_9BILA</name>
<evidence type="ECO:0000313" key="2">
    <source>
        <dbReference type="EMBL" id="GMR47264.1"/>
    </source>
</evidence>
<dbReference type="AlphaFoldDB" id="A0AAN5I0F9"/>
<feature type="transmembrane region" description="Helical" evidence="1">
    <location>
        <begin position="189"/>
        <end position="212"/>
    </location>
</feature>
<keyword evidence="1" id="KW-1133">Transmembrane helix</keyword>
<reference evidence="3" key="1">
    <citation type="submission" date="2022-10" db="EMBL/GenBank/DDBJ databases">
        <title>Genome assembly of Pristionchus species.</title>
        <authorList>
            <person name="Yoshida K."/>
            <person name="Sommer R.J."/>
        </authorList>
    </citation>
    <scope>NUCLEOTIDE SEQUENCE [LARGE SCALE GENOMIC DNA]</scope>
    <source>
        <strain evidence="3">RS5460</strain>
    </source>
</reference>
<protein>
    <recommendedName>
        <fullName evidence="4">G protein-coupled receptor</fullName>
    </recommendedName>
</protein>
<gene>
    <name evidence="2" type="ORF">PMAYCL1PPCAC_17459</name>
</gene>
<feature type="transmembrane region" description="Helical" evidence="1">
    <location>
        <begin position="29"/>
        <end position="51"/>
    </location>
</feature>
<dbReference type="InterPro" id="IPR052860">
    <property type="entry name" value="NRL-GPCR1"/>
</dbReference>
<evidence type="ECO:0008006" key="4">
    <source>
        <dbReference type="Google" id="ProtNLM"/>
    </source>
</evidence>
<keyword evidence="1" id="KW-0812">Transmembrane</keyword>
<dbReference type="EMBL" id="BTRK01000004">
    <property type="protein sequence ID" value="GMR47264.1"/>
    <property type="molecule type" value="Genomic_DNA"/>
</dbReference>
<feature type="transmembrane region" description="Helical" evidence="1">
    <location>
        <begin position="224"/>
        <end position="246"/>
    </location>
</feature>
<keyword evidence="1" id="KW-0472">Membrane</keyword>
<proteinExistence type="predicted"/>
<keyword evidence="3" id="KW-1185">Reference proteome</keyword>
<evidence type="ECO:0000256" key="1">
    <source>
        <dbReference type="SAM" id="Phobius"/>
    </source>
</evidence>
<accession>A0AAN5I0F9</accession>
<evidence type="ECO:0000313" key="3">
    <source>
        <dbReference type="Proteomes" id="UP001328107"/>
    </source>
</evidence>
<dbReference type="Proteomes" id="UP001328107">
    <property type="component" value="Unassembled WGS sequence"/>
</dbReference>
<comment type="caution">
    <text evidence="2">The sequence shown here is derived from an EMBL/GenBank/DDBJ whole genome shotgun (WGS) entry which is preliminary data.</text>
</comment>
<feature type="non-terminal residue" evidence="2">
    <location>
        <position position="1"/>
    </location>
</feature>
<organism evidence="2 3">
    <name type="scientific">Pristionchus mayeri</name>
    <dbReference type="NCBI Taxonomy" id="1317129"/>
    <lineage>
        <taxon>Eukaryota</taxon>
        <taxon>Metazoa</taxon>
        <taxon>Ecdysozoa</taxon>
        <taxon>Nematoda</taxon>
        <taxon>Chromadorea</taxon>
        <taxon>Rhabditida</taxon>
        <taxon>Rhabditina</taxon>
        <taxon>Diplogasteromorpha</taxon>
        <taxon>Diplogasteroidea</taxon>
        <taxon>Neodiplogasteridae</taxon>
        <taxon>Pristionchus</taxon>
    </lineage>
</organism>
<dbReference type="PANTHER" id="PTHR47521:SF18">
    <property type="entry name" value="G PROTEIN-COUPLED RECEPTOR-RELATED"/>
    <property type="match status" value="1"/>
</dbReference>